<keyword evidence="2" id="KW-1185">Reference proteome</keyword>
<organism evidence="1 2">
    <name type="scientific">Pseudozobellia thermophila</name>
    <dbReference type="NCBI Taxonomy" id="192903"/>
    <lineage>
        <taxon>Bacteria</taxon>
        <taxon>Pseudomonadati</taxon>
        <taxon>Bacteroidota</taxon>
        <taxon>Flavobacteriia</taxon>
        <taxon>Flavobacteriales</taxon>
        <taxon>Flavobacteriaceae</taxon>
        <taxon>Pseudozobellia</taxon>
    </lineage>
</organism>
<dbReference type="RefSeq" id="WP_072990291.1">
    <property type="nucleotide sequence ID" value="NZ_FQYU01000002.1"/>
</dbReference>
<proteinExistence type="predicted"/>
<name>A0A1M6EPW7_9FLAO</name>
<sequence length="87" mass="9697">MKYKIEITGGFTGIPKSYEGELPLKGAEKKELLRTLRSPSVGNEALRDGQHYSLSFEDGDKTYAAAFAEHSLPRELRELIDRLIVSG</sequence>
<dbReference type="OrthoDB" id="1448726at2"/>
<dbReference type="STRING" id="192903.SAMN04488513_102134"/>
<evidence type="ECO:0000313" key="2">
    <source>
        <dbReference type="Proteomes" id="UP000184543"/>
    </source>
</evidence>
<protein>
    <submittedName>
        <fullName evidence="1">Uncharacterized protein</fullName>
    </submittedName>
</protein>
<accession>A0A1M6EPW7</accession>
<dbReference type="Proteomes" id="UP000184543">
    <property type="component" value="Unassembled WGS sequence"/>
</dbReference>
<dbReference type="InterPro" id="IPR049457">
    <property type="entry name" value="Emfourin"/>
</dbReference>
<evidence type="ECO:0000313" key="1">
    <source>
        <dbReference type="EMBL" id="SHI87398.1"/>
    </source>
</evidence>
<dbReference type="AlphaFoldDB" id="A0A1M6EPW7"/>
<dbReference type="Pfam" id="PF20242">
    <property type="entry name" value="Emfourin"/>
    <property type="match status" value="1"/>
</dbReference>
<reference evidence="2" key="1">
    <citation type="submission" date="2016-11" db="EMBL/GenBank/DDBJ databases">
        <authorList>
            <person name="Varghese N."/>
            <person name="Submissions S."/>
        </authorList>
    </citation>
    <scope>NUCLEOTIDE SEQUENCE [LARGE SCALE GENOMIC DNA]</scope>
    <source>
        <strain evidence="2">DSM 19858</strain>
    </source>
</reference>
<gene>
    <name evidence="1" type="ORF">SAMN04488513_102134</name>
</gene>
<dbReference type="EMBL" id="FQYU01000002">
    <property type="protein sequence ID" value="SHI87398.1"/>
    <property type="molecule type" value="Genomic_DNA"/>
</dbReference>